<dbReference type="PANTHER" id="PTHR24153">
    <property type="entry name" value="ESPIN"/>
    <property type="match status" value="1"/>
</dbReference>
<feature type="region of interest" description="Disordered" evidence="6">
    <location>
        <begin position="807"/>
        <end position="835"/>
    </location>
</feature>
<sequence>MAEEAERVLAAARDGDISTLQSLKRSVPFAFDSFGATALHHATRYGKLDCLRWMVEKTGMKAKLKAKNGATPLHDACTQGKLLCVKFFIQECNLSPDVTDNSGHAPLHLAARFGYLDIVKWLVEKAKCNPRLKTLNKMSPVHFAAIGGHLKCLEFLISKLNPVAVNERATDGTTPAYLAAQNGHFSCLKYLHTVGARCETKSRDGMHLIHAAAQNGHLDCLGYLVVQGLAKEIEPDITGATPAHYAAGEGHVTVLKWLHKRSNLNVKDSLGGTPLHDASEKGQYKAIQFLVEVALLDTKLKDNSGMSPIDLADKYGHKQCYEYMKDAASKILKIRAAKMSNYSKDFDKQIVEKDTGSSFLHVLKKKPKPAERPPSPKSAVGPDVPPLECSPEVSPSSSPVPPLLLYGKTNEWNDVIIDQVEEKESKEKSEVVVTYEKEDKNLRSHLMDNGNMSRYSPLPPVFSLTQKTNEDEFVSSDVDAYSKNKENALEFDALSQEQLTEEVLNAAKMCTRMLNTKLQNGCNCPTPVHDFDHRSGEIAARHVEEFASKIQASRSRGKSPVTVSKTQQDTVNENIKNENKNMDENESESPVDEITDPVEENSVALDQDSVTSMTSSPSPANTVPLRCDSLRSESPDGPPRSPESLETPVKKEKSFESSSDEQSLDQSMSPNPDTWPSPSPHSSETDRESVLDEENYDTTTDDEKSKSLPREKSEVKKDFVPLRKQQLIPLPHFGEASNSALEPESLPDDETWRSLPEWKRQVLKNRIMKEQSAELEKRKKEEEVSNKWEGVPAWKIPIMQRRELDRIREDEKNSSMPAWRKQLAQKKQEKVNKQD</sequence>
<protein>
    <submittedName>
        <fullName evidence="8">Espin-like</fullName>
    </submittedName>
</protein>
<dbReference type="GO" id="GO:0005737">
    <property type="term" value="C:cytoplasm"/>
    <property type="evidence" value="ECO:0007669"/>
    <property type="project" value="TreeGrafter"/>
</dbReference>
<feature type="compositionally biased region" description="Polar residues" evidence="6">
    <location>
        <begin position="608"/>
        <end position="621"/>
    </location>
</feature>
<accession>A0A6P8HHJ9</accession>
<evidence type="ECO:0000313" key="7">
    <source>
        <dbReference type="Proteomes" id="UP000515163"/>
    </source>
</evidence>
<evidence type="ECO:0000256" key="2">
    <source>
        <dbReference type="ARBA" id="ARBA00022737"/>
    </source>
</evidence>
<evidence type="ECO:0000256" key="1">
    <source>
        <dbReference type="ARBA" id="ARBA00004645"/>
    </source>
</evidence>
<feature type="compositionally biased region" description="Low complexity" evidence="6">
    <location>
        <begin position="386"/>
        <end position="397"/>
    </location>
</feature>
<dbReference type="OrthoDB" id="10261302at2759"/>
<dbReference type="AlphaFoldDB" id="A0A6P8HHJ9"/>
<proteinExistence type="predicted"/>
<evidence type="ECO:0000313" key="8">
    <source>
        <dbReference type="RefSeq" id="XP_031554413.1"/>
    </source>
</evidence>
<keyword evidence="2" id="KW-0677">Repeat</keyword>
<dbReference type="SMART" id="SM00248">
    <property type="entry name" value="ANK"/>
    <property type="match status" value="9"/>
</dbReference>
<organism evidence="7 8">
    <name type="scientific">Actinia tenebrosa</name>
    <name type="common">Australian red waratah sea anemone</name>
    <dbReference type="NCBI Taxonomy" id="6105"/>
    <lineage>
        <taxon>Eukaryota</taxon>
        <taxon>Metazoa</taxon>
        <taxon>Cnidaria</taxon>
        <taxon>Anthozoa</taxon>
        <taxon>Hexacorallia</taxon>
        <taxon>Actiniaria</taxon>
        <taxon>Actiniidae</taxon>
        <taxon>Actinia</taxon>
    </lineage>
</organism>
<dbReference type="InParanoid" id="A0A6P8HHJ9"/>
<feature type="compositionally biased region" description="Acidic residues" evidence="6">
    <location>
        <begin position="691"/>
        <end position="700"/>
    </location>
</feature>
<evidence type="ECO:0000256" key="3">
    <source>
        <dbReference type="ARBA" id="ARBA00022740"/>
    </source>
</evidence>
<dbReference type="RefSeq" id="XP_031554413.1">
    <property type="nucleotide sequence ID" value="XM_031698553.1"/>
</dbReference>
<dbReference type="Pfam" id="PF00023">
    <property type="entry name" value="Ank"/>
    <property type="match status" value="1"/>
</dbReference>
<dbReference type="GO" id="GO:0032420">
    <property type="term" value="C:stereocilium"/>
    <property type="evidence" value="ECO:0007669"/>
    <property type="project" value="UniProtKB-SubCell"/>
</dbReference>
<evidence type="ECO:0000256" key="6">
    <source>
        <dbReference type="SAM" id="MobiDB-lite"/>
    </source>
</evidence>
<feature type="repeat" description="ANK" evidence="5">
    <location>
        <begin position="102"/>
        <end position="125"/>
    </location>
</feature>
<dbReference type="Pfam" id="PF12796">
    <property type="entry name" value="Ank_2"/>
    <property type="match status" value="3"/>
</dbReference>
<name>A0A6P8HHJ9_ACTTE</name>
<dbReference type="PANTHER" id="PTHR24153:SF8">
    <property type="entry name" value="FORKED, ISOFORM F"/>
    <property type="match status" value="1"/>
</dbReference>
<feature type="repeat" description="ANK" evidence="5">
    <location>
        <begin position="171"/>
        <end position="203"/>
    </location>
</feature>
<comment type="subcellular location">
    <subcellularLocation>
        <location evidence="1">Cell projection</location>
        <location evidence="1">Stereocilium</location>
    </subcellularLocation>
</comment>
<dbReference type="Gene3D" id="1.25.40.20">
    <property type="entry name" value="Ankyrin repeat-containing domain"/>
    <property type="match status" value="3"/>
</dbReference>
<feature type="compositionally biased region" description="Basic and acidic residues" evidence="6">
    <location>
        <begin position="701"/>
        <end position="721"/>
    </location>
</feature>
<feature type="region of interest" description="Disordered" evidence="6">
    <location>
        <begin position="574"/>
        <end position="596"/>
    </location>
</feature>
<dbReference type="InterPro" id="IPR052420">
    <property type="entry name" value="Espin/Espin-like"/>
</dbReference>
<dbReference type="GO" id="GO:0007605">
    <property type="term" value="P:sensory perception of sound"/>
    <property type="evidence" value="ECO:0007669"/>
    <property type="project" value="UniProtKB-KW"/>
</dbReference>
<dbReference type="Proteomes" id="UP000515163">
    <property type="component" value="Unplaced"/>
</dbReference>
<feature type="compositionally biased region" description="Acidic residues" evidence="6">
    <location>
        <begin position="584"/>
        <end position="596"/>
    </location>
</feature>
<dbReference type="KEGG" id="aten:116291385"/>
<gene>
    <name evidence="8" type="primary">LOC116291385</name>
</gene>
<feature type="region of interest" description="Disordered" evidence="6">
    <location>
        <begin position="608"/>
        <end position="752"/>
    </location>
</feature>
<feature type="compositionally biased region" description="Basic and acidic residues" evidence="6">
    <location>
        <begin position="826"/>
        <end position="835"/>
    </location>
</feature>
<keyword evidence="4 5" id="KW-0040">ANK repeat</keyword>
<evidence type="ECO:0000256" key="4">
    <source>
        <dbReference type="ARBA" id="ARBA00023043"/>
    </source>
</evidence>
<dbReference type="InterPro" id="IPR002110">
    <property type="entry name" value="Ankyrin_rpt"/>
</dbReference>
<dbReference type="SUPFAM" id="SSF48403">
    <property type="entry name" value="Ankyrin repeat"/>
    <property type="match status" value="1"/>
</dbReference>
<dbReference type="PROSITE" id="PS50088">
    <property type="entry name" value="ANK_REPEAT"/>
    <property type="match status" value="2"/>
</dbReference>
<dbReference type="GO" id="GO:0051015">
    <property type="term" value="F:actin filament binding"/>
    <property type="evidence" value="ECO:0007669"/>
    <property type="project" value="TreeGrafter"/>
</dbReference>
<dbReference type="PROSITE" id="PS50297">
    <property type="entry name" value="ANK_REP_REGION"/>
    <property type="match status" value="2"/>
</dbReference>
<dbReference type="GO" id="GO:0051017">
    <property type="term" value="P:actin filament bundle assembly"/>
    <property type="evidence" value="ECO:0007669"/>
    <property type="project" value="TreeGrafter"/>
</dbReference>
<feature type="region of interest" description="Disordered" evidence="6">
    <location>
        <begin position="362"/>
        <end position="402"/>
    </location>
</feature>
<evidence type="ECO:0000256" key="5">
    <source>
        <dbReference type="PROSITE-ProRule" id="PRU00023"/>
    </source>
</evidence>
<keyword evidence="7" id="KW-1185">Reference proteome</keyword>
<keyword evidence="3" id="KW-1009">Hearing</keyword>
<reference evidence="8" key="1">
    <citation type="submission" date="2025-08" db="UniProtKB">
        <authorList>
            <consortium name="RefSeq"/>
        </authorList>
    </citation>
    <scope>IDENTIFICATION</scope>
    <source>
        <tissue evidence="8">Tentacle</tissue>
    </source>
</reference>
<dbReference type="InterPro" id="IPR036770">
    <property type="entry name" value="Ankyrin_rpt-contain_sf"/>
</dbReference>
<dbReference type="GeneID" id="116291385"/>